<evidence type="ECO:0000256" key="9">
    <source>
        <dbReference type="HAMAP-Rule" id="MF_03115"/>
    </source>
</evidence>
<dbReference type="STRING" id="45286.A0A120K1A2"/>
<evidence type="ECO:0000259" key="11">
    <source>
        <dbReference type="Pfam" id="PF05093"/>
    </source>
</evidence>
<dbReference type="GO" id="GO:0051539">
    <property type="term" value="F:4 iron, 4 sulfur cluster binding"/>
    <property type="evidence" value="ECO:0007669"/>
    <property type="project" value="UniProtKB-KW"/>
</dbReference>
<dbReference type="GO" id="GO:0016226">
    <property type="term" value="P:iron-sulfur cluster assembly"/>
    <property type="evidence" value="ECO:0007669"/>
    <property type="project" value="UniProtKB-UniRule"/>
</dbReference>
<evidence type="ECO:0000256" key="5">
    <source>
        <dbReference type="ARBA" id="ARBA00022723"/>
    </source>
</evidence>
<comment type="similarity">
    <text evidence="2 9">Belongs to the anamorsin family.</text>
</comment>
<keyword evidence="9" id="KW-0001">2Fe-2S</keyword>
<evidence type="ECO:0000256" key="4">
    <source>
        <dbReference type="ARBA" id="ARBA00022490"/>
    </source>
</evidence>
<feature type="binding site" evidence="9">
    <location>
        <position position="241"/>
    </location>
    <ligand>
        <name>[2Fe-2S] cluster</name>
        <dbReference type="ChEBI" id="CHEBI:190135"/>
    </ligand>
</feature>
<dbReference type="PANTHER" id="PTHR13273">
    <property type="entry name" value="ANAMORSIN"/>
    <property type="match status" value="1"/>
</dbReference>
<feature type="binding site" evidence="9">
    <location>
        <position position="291"/>
    </location>
    <ligand>
        <name>[4Fe-4S] cluster</name>
        <dbReference type="ChEBI" id="CHEBI:49883"/>
    </ligand>
</feature>
<evidence type="ECO:0000256" key="10">
    <source>
        <dbReference type="SAM" id="MobiDB-lite"/>
    </source>
</evidence>
<evidence type="ECO:0000256" key="7">
    <source>
        <dbReference type="ARBA" id="ARBA00023014"/>
    </source>
</evidence>
<evidence type="ECO:0000256" key="1">
    <source>
        <dbReference type="ARBA" id="ARBA00001966"/>
    </source>
</evidence>
<dbReference type="EMBL" id="CP014242">
    <property type="protein sequence ID" value="AMD19141.1"/>
    <property type="molecule type" value="Genomic_DNA"/>
</dbReference>
<feature type="short sequence motif" description="Cx2C motif 2" evidence="9">
    <location>
        <begin position="302"/>
        <end position="305"/>
    </location>
</feature>
<name>A0A120K1A2_9SACH</name>
<comment type="caution">
    <text evidence="9">Lacks conserved residue(s) required for the propagation of feature annotation.</text>
</comment>
<keyword evidence="6 9" id="KW-0408">Iron</keyword>
<comment type="subcellular location">
    <subcellularLocation>
        <location evidence="9">Cytoplasm</location>
    </subcellularLocation>
    <subcellularLocation>
        <location evidence="9">Mitochondrion intermembrane space</location>
    </subcellularLocation>
</comment>
<dbReference type="AlphaFoldDB" id="A0A120K1A2"/>
<evidence type="ECO:0000259" key="12">
    <source>
        <dbReference type="Pfam" id="PF16803"/>
    </source>
</evidence>
<dbReference type="InterPro" id="IPR031838">
    <property type="entry name" value="Dre2_N"/>
</dbReference>
<dbReference type="Gene3D" id="3.40.50.11000">
    <property type="entry name" value="Fe-S cluster assembly protein Dre2, N-terminal domain"/>
    <property type="match status" value="1"/>
</dbReference>
<dbReference type="OrthoDB" id="311633at2759"/>
<feature type="binding site" evidence="9">
    <location>
        <position position="227"/>
    </location>
    <ligand>
        <name>[2Fe-2S] cluster</name>
        <dbReference type="ChEBI" id="CHEBI:190135"/>
    </ligand>
</feature>
<comment type="domain">
    <text evidence="9">The twin Cx2C motifs are involved in the recognition by the mitochondrial MIA40-ERV1 disulfide relay system. The formation of 2 disulfide bonds in the Cx2C motifs through dithiol/disulfide exchange reactions effectively traps the protein in the mitochondrial intermembrane space.</text>
</comment>
<reference evidence="13 14" key="1">
    <citation type="submission" date="2016-01" db="EMBL/GenBank/DDBJ databases">
        <title>Genome sequence of the yeast Holleya sinecauda.</title>
        <authorList>
            <person name="Dietrich F.S."/>
        </authorList>
    </citation>
    <scope>NUCLEOTIDE SEQUENCE [LARGE SCALE GENOMIC DNA]</scope>
    <source>
        <strain evidence="13 14">ATCC 58844</strain>
    </source>
</reference>
<feature type="binding site" evidence="9">
    <location>
        <position position="243"/>
    </location>
    <ligand>
        <name>[2Fe-2S] cluster</name>
        <dbReference type="ChEBI" id="CHEBI:190135"/>
    </ligand>
</feature>
<organism evidence="13 14">
    <name type="scientific">Eremothecium sinecaudum</name>
    <dbReference type="NCBI Taxonomy" id="45286"/>
    <lineage>
        <taxon>Eukaryota</taxon>
        <taxon>Fungi</taxon>
        <taxon>Dikarya</taxon>
        <taxon>Ascomycota</taxon>
        <taxon>Saccharomycotina</taxon>
        <taxon>Saccharomycetes</taxon>
        <taxon>Saccharomycetales</taxon>
        <taxon>Saccharomycetaceae</taxon>
        <taxon>Eremothecium</taxon>
    </lineage>
</organism>
<feature type="compositionally biased region" description="Low complexity" evidence="10">
    <location>
        <begin position="160"/>
        <end position="170"/>
    </location>
</feature>
<dbReference type="GO" id="GO:0046872">
    <property type="term" value="F:metal ion binding"/>
    <property type="evidence" value="ECO:0007669"/>
    <property type="project" value="UniProtKB-KW"/>
</dbReference>
<dbReference type="InterPro" id="IPR007785">
    <property type="entry name" value="Anamorsin"/>
</dbReference>
<accession>A0A120K1A2</accession>
<feature type="region of interest" description="Disordered" evidence="10">
    <location>
        <begin position="134"/>
        <end position="171"/>
    </location>
</feature>
<feature type="compositionally biased region" description="Polar residues" evidence="10">
    <location>
        <begin position="134"/>
        <end position="148"/>
    </location>
</feature>
<feature type="binding site" evidence="9">
    <location>
        <position position="238"/>
    </location>
    <ligand>
        <name>[2Fe-2S] cluster</name>
        <dbReference type="ChEBI" id="CHEBI:190135"/>
    </ligand>
</feature>
<keyword evidence="8 9" id="KW-0496">Mitochondrion</keyword>
<comment type="domain">
    <text evidence="9">The N-terminal domain has structural similarity with S-adenosyl-L-methionine-dependent methyltransferases, but does not bind S-adenosyl-L-methionine. It is required for correct assembly of the 2 Fe-S clusters.</text>
</comment>
<dbReference type="PANTHER" id="PTHR13273:SF14">
    <property type="entry name" value="ANAMORSIN"/>
    <property type="match status" value="1"/>
</dbReference>
<dbReference type="Pfam" id="PF05093">
    <property type="entry name" value="CIAPIN1"/>
    <property type="match status" value="1"/>
</dbReference>
<dbReference type="Proteomes" id="UP000243052">
    <property type="component" value="Chromosome ii"/>
</dbReference>
<keyword evidence="4 9" id="KW-0963">Cytoplasm</keyword>
<comment type="cofactor">
    <cofactor evidence="1 9">
        <name>[4Fe-4S] cluster</name>
        <dbReference type="ChEBI" id="CHEBI:49883"/>
    </cofactor>
</comment>
<feature type="region of interest" description="Fe-S binding site B" evidence="9">
    <location>
        <begin position="291"/>
        <end position="305"/>
    </location>
</feature>
<dbReference type="GO" id="GO:0009055">
    <property type="term" value="F:electron transfer activity"/>
    <property type="evidence" value="ECO:0007669"/>
    <property type="project" value="UniProtKB-UniRule"/>
</dbReference>
<sequence length="328" mass="36289">MSLEKNYLLLLHPAVSRDPDLLRRTKELDILSDCTSLDQYLVNKVNDSSIKLEDGKYDLIYYVTPESPSELLFPKKLIPVLTQALKENGVLLGLTDKYKVEALVSGYEILGTQGSDYRWVKKYPLQARPVAAVSLQNRPSSRGTTLASKSKLPTFRRNSPKPVSPSTSPPALKIVQISPSESFDSEDLPIDSAKSKYFDEVEDLEDSISEDELVADNYAPPITIVKCLKTNNPRRKACKDCTCGLKEQEMNEIDTIQAKQTLILSELPIKFDTEELNEVDFTIEGNKVGGCGSCALGDAFRCSGCPYLGLPAFKPGQTINLNSISDDL</sequence>
<dbReference type="InterPro" id="IPR046408">
    <property type="entry name" value="CIAPIN1"/>
</dbReference>
<feature type="domain" description="Fe-S cluster assembly protein Dre2 N-terminal" evidence="12">
    <location>
        <begin position="5"/>
        <end position="133"/>
    </location>
</feature>
<keyword evidence="3 9" id="KW-0004">4Fe-4S</keyword>
<comment type="domain">
    <text evidence="9">The C-terminal domain binds 2 Fe-S clusters but is otherwise mostly in an intrinsically disordered conformation.</text>
</comment>
<evidence type="ECO:0000313" key="14">
    <source>
        <dbReference type="Proteomes" id="UP000243052"/>
    </source>
</evidence>
<dbReference type="GeneID" id="28722610"/>
<dbReference type="GO" id="GO:0005758">
    <property type="term" value="C:mitochondrial intermembrane space"/>
    <property type="evidence" value="ECO:0007669"/>
    <property type="project" value="UniProtKB-SubCell"/>
</dbReference>
<keyword evidence="7 9" id="KW-0411">Iron-sulfur</keyword>
<dbReference type="GO" id="GO:0051537">
    <property type="term" value="F:2 iron, 2 sulfur cluster binding"/>
    <property type="evidence" value="ECO:0007669"/>
    <property type="project" value="UniProtKB-UniRule"/>
</dbReference>
<keyword evidence="14" id="KW-1185">Reference proteome</keyword>
<evidence type="ECO:0000256" key="6">
    <source>
        <dbReference type="ARBA" id="ARBA00023004"/>
    </source>
</evidence>
<evidence type="ECO:0000256" key="8">
    <source>
        <dbReference type="ARBA" id="ARBA00023128"/>
    </source>
</evidence>
<feature type="domain" description="Anamorsin C-terminal" evidence="11">
    <location>
        <begin position="223"/>
        <end position="321"/>
    </location>
</feature>
<feature type="binding site" evidence="9">
    <location>
        <position position="305"/>
    </location>
    <ligand>
        <name>[4Fe-4S] cluster</name>
        <dbReference type="ChEBI" id="CHEBI:49883"/>
    </ligand>
</feature>
<keyword evidence="5 9" id="KW-0479">Metal-binding</keyword>
<protein>
    <submittedName>
        <fullName evidence="13">HBR240Wp</fullName>
    </submittedName>
</protein>
<feature type="binding site" evidence="9">
    <location>
        <position position="302"/>
    </location>
    <ligand>
        <name>[4Fe-4S] cluster</name>
        <dbReference type="ChEBI" id="CHEBI:49883"/>
    </ligand>
</feature>
<feature type="region of interest" description="Fe-S binding site A" evidence="9">
    <location>
        <begin position="227"/>
        <end position="243"/>
    </location>
</feature>
<feature type="binding site" evidence="9">
    <location>
        <position position="294"/>
    </location>
    <ligand>
        <name>[4Fe-4S] cluster</name>
        <dbReference type="ChEBI" id="CHEBI:49883"/>
    </ligand>
</feature>
<evidence type="ECO:0000313" key="13">
    <source>
        <dbReference type="EMBL" id="AMD19141.1"/>
    </source>
</evidence>
<gene>
    <name evidence="13" type="ORF">AW171_hschr2954</name>
</gene>
<evidence type="ECO:0000256" key="2">
    <source>
        <dbReference type="ARBA" id="ARBA00008169"/>
    </source>
</evidence>
<evidence type="ECO:0000256" key="3">
    <source>
        <dbReference type="ARBA" id="ARBA00022485"/>
    </source>
</evidence>
<dbReference type="HAMAP" id="MF_03115">
    <property type="entry name" value="Anamorsin"/>
    <property type="match status" value="1"/>
</dbReference>
<feature type="short sequence motif" description="Cx2C motif 1" evidence="9">
    <location>
        <begin position="291"/>
        <end position="294"/>
    </location>
</feature>
<dbReference type="RefSeq" id="XP_017986137.1">
    <property type="nucleotide sequence ID" value="XM_018130648.1"/>
</dbReference>
<comment type="cofactor">
    <cofactor evidence="9">
        <name>[2Fe-2S] cluster</name>
        <dbReference type="ChEBI" id="CHEBI:190135"/>
    </cofactor>
</comment>
<dbReference type="Pfam" id="PF16803">
    <property type="entry name" value="DRE2_N"/>
    <property type="match status" value="1"/>
</dbReference>
<proteinExistence type="inferred from homology"/>